<evidence type="ECO:0000313" key="1">
    <source>
        <dbReference type="EMBL" id="KAJ7358267.1"/>
    </source>
</evidence>
<sequence>MAEDNHADDNPVQHCTGENTCLRHFEYKTSIGRCHKCVLLANNAPTEHPRIPGIPQCQPHCNVTPDDGLPHCNMGTVATFILEPFVGTKPCMYLSTFEVIREGTIKFCEIVDNGITSFNSSWEQDSEESLTRMNNVHIEVEPQALFKDVLQTVLKDSSQLLNKTAPNKFRNRKFPTVYIEAHIELAKFEDRTGVSPPRALFKVPKRARTDTLSSSQGGSVLKSNTVRSLKSSFALHAPATNATAVTHLANGGHNIKRGHDYNIPSSKSKSKFVFKVIYNELPYVAKHCYTLGNGTPVSIIANRNELINKATTLRRAKFFLANFKDEYFEVTDFIIAHESVHCVPEETDKSSFAPSLASGIKVSEYKTLTDGEKDKLVINDDLVSSVTWLLECE</sequence>
<gene>
    <name evidence="1" type="ORF">DFH08DRAFT_802105</name>
</gene>
<name>A0AAD7AGR9_9AGAR</name>
<comment type="caution">
    <text evidence="1">The sequence shown here is derived from an EMBL/GenBank/DDBJ whole genome shotgun (WGS) entry which is preliminary data.</text>
</comment>
<organism evidence="1 2">
    <name type="scientific">Mycena albidolilacea</name>
    <dbReference type="NCBI Taxonomy" id="1033008"/>
    <lineage>
        <taxon>Eukaryota</taxon>
        <taxon>Fungi</taxon>
        <taxon>Dikarya</taxon>
        <taxon>Basidiomycota</taxon>
        <taxon>Agaricomycotina</taxon>
        <taxon>Agaricomycetes</taxon>
        <taxon>Agaricomycetidae</taxon>
        <taxon>Agaricales</taxon>
        <taxon>Marasmiineae</taxon>
        <taxon>Mycenaceae</taxon>
        <taxon>Mycena</taxon>
    </lineage>
</organism>
<dbReference type="EMBL" id="JARIHO010000007">
    <property type="protein sequence ID" value="KAJ7358267.1"/>
    <property type="molecule type" value="Genomic_DNA"/>
</dbReference>
<dbReference type="AlphaFoldDB" id="A0AAD7AGR9"/>
<reference evidence="1" key="1">
    <citation type="submission" date="2023-03" db="EMBL/GenBank/DDBJ databases">
        <title>Massive genome expansion in bonnet fungi (Mycena s.s.) driven by repeated elements and novel gene families across ecological guilds.</title>
        <authorList>
            <consortium name="Lawrence Berkeley National Laboratory"/>
            <person name="Harder C.B."/>
            <person name="Miyauchi S."/>
            <person name="Viragh M."/>
            <person name="Kuo A."/>
            <person name="Thoen E."/>
            <person name="Andreopoulos B."/>
            <person name="Lu D."/>
            <person name="Skrede I."/>
            <person name="Drula E."/>
            <person name="Henrissat B."/>
            <person name="Morin E."/>
            <person name="Kohler A."/>
            <person name="Barry K."/>
            <person name="LaButti K."/>
            <person name="Morin E."/>
            <person name="Salamov A."/>
            <person name="Lipzen A."/>
            <person name="Mereny Z."/>
            <person name="Hegedus B."/>
            <person name="Baldrian P."/>
            <person name="Stursova M."/>
            <person name="Weitz H."/>
            <person name="Taylor A."/>
            <person name="Grigoriev I.V."/>
            <person name="Nagy L.G."/>
            <person name="Martin F."/>
            <person name="Kauserud H."/>
        </authorList>
    </citation>
    <scope>NUCLEOTIDE SEQUENCE</scope>
    <source>
        <strain evidence="1">CBHHK002</strain>
    </source>
</reference>
<dbReference type="Proteomes" id="UP001218218">
    <property type="component" value="Unassembled WGS sequence"/>
</dbReference>
<keyword evidence="2" id="KW-1185">Reference proteome</keyword>
<accession>A0AAD7AGR9</accession>
<proteinExistence type="predicted"/>
<evidence type="ECO:0000313" key="2">
    <source>
        <dbReference type="Proteomes" id="UP001218218"/>
    </source>
</evidence>
<protein>
    <submittedName>
        <fullName evidence="1">Uncharacterized protein</fullName>
    </submittedName>
</protein>